<evidence type="ECO:0000256" key="16">
    <source>
        <dbReference type="RuleBase" id="RU000461"/>
    </source>
</evidence>
<dbReference type="PRINTS" id="PR00385">
    <property type="entry name" value="P450"/>
</dbReference>
<keyword evidence="20" id="KW-1185">Reference proteome</keyword>
<dbReference type="PRINTS" id="PR00463">
    <property type="entry name" value="EP450I"/>
</dbReference>
<evidence type="ECO:0000256" key="2">
    <source>
        <dbReference type="ARBA" id="ARBA00004174"/>
    </source>
</evidence>
<dbReference type="CDD" id="cd11056">
    <property type="entry name" value="CYP6-like"/>
    <property type="match status" value="1"/>
</dbReference>
<dbReference type="GO" id="GO:0020037">
    <property type="term" value="F:heme binding"/>
    <property type="evidence" value="ECO:0007669"/>
    <property type="project" value="InterPro"/>
</dbReference>
<evidence type="ECO:0000256" key="18">
    <source>
        <dbReference type="SAM" id="SignalP"/>
    </source>
</evidence>
<dbReference type="GO" id="GO:0005506">
    <property type="term" value="F:iron ion binding"/>
    <property type="evidence" value="ECO:0007669"/>
    <property type="project" value="InterPro"/>
</dbReference>
<dbReference type="InterPro" id="IPR017972">
    <property type="entry name" value="Cyt_P450_CS"/>
</dbReference>
<feature type="binding site" description="axial binding residue" evidence="15">
    <location>
        <position position="476"/>
    </location>
    <ligand>
        <name>heme</name>
        <dbReference type="ChEBI" id="CHEBI:30413"/>
    </ligand>
    <ligandPart>
        <name>Fe</name>
        <dbReference type="ChEBI" id="CHEBI:18248"/>
    </ligandPart>
</feature>
<feature type="signal peptide" evidence="18">
    <location>
        <begin position="1"/>
        <end position="16"/>
    </location>
</feature>
<keyword evidence="11 15" id="KW-0408">Iron</keyword>
<evidence type="ECO:0000256" key="14">
    <source>
        <dbReference type="ARBA" id="ARBA00047827"/>
    </source>
</evidence>
<keyword evidence="18" id="KW-0732">Signal</keyword>
<dbReference type="PROSITE" id="PS00086">
    <property type="entry name" value="CYTOCHROME_P450"/>
    <property type="match status" value="1"/>
</dbReference>
<dbReference type="Gene3D" id="1.10.630.10">
    <property type="entry name" value="Cytochrome P450"/>
    <property type="match status" value="1"/>
</dbReference>
<dbReference type="Proteomes" id="UP000299102">
    <property type="component" value="Unassembled WGS sequence"/>
</dbReference>
<evidence type="ECO:0000256" key="1">
    <source>
        <dbReference type="ARBA" id="ARBA00001971"/>
    </source>
</evidence>
<dbReference type="PANTHER" id="PTHR24292">
    <property type="entry name" value="CYTOCHROME P450"/>
    <property type="match status" value="1"/>
</dbReference>
<dbReference type="FunFam" id="1.10.630.10:FF:000042">
    <property type="entry name" value="Cytochrome P450"/>
    <property type="match status" value="1"/>
</dbReference>
<keyword evidence="7 15" id="KW-0479">Metal-binding</keyword>
<keyword evidence="9" id="KW-0492">Microsome</keyword>
<comment type="catalytic activity">
    <reaction evidence="14">
        <text>an organic molecule + reduced [NADPH--hemoprotein reductase] + O2 = an alcohol + oxidized [NADPH--hemoprotein reductase] + H2O + H(+)</text>
        <dbReference type="Rhea" id="RHEA:17149"/>
        <dbReference type="Rhea" id="RHEA-COMP:11964"/>
        <dbReference type="Rhea" id="RHEA-COMP:11965"/>
        <dbReference type="ChEBI" id="CHEBI:15377"/>
        <dbReference type="ChEBI" id="CHEBI:15378"/>
        <dbReference type="ChEBI" id="CHEBI:15379"/>
        <dbReference type="ChEBI" id="CHEBI:30879"/>
        <dbReference type="ChEBI" id="CHEBI:57618"/>
        <dbReference type="ChEBI" id="CHEBI:58210"/>
        <dbReference type="ChEBI" id="CHEBI:142491"/>
        <dbReference type="EC" id="1.14.14.1"/>
    </reaction>
</comment>
<keyword evidence="10 16" id="KW-0560">Oxidoreductase</keyword>
<evidence type="ECO:0000256" key="6">
    <source>
        <dbReference type="ARBA" id="ARBA00022617"/>
    </source>
</evidence>
<proteinExistence type="inferred from homology"/>
<dbReference type="InterPro" id="IPR036396">
    <property type="entry name" value="Cyt_P450_sf"/>
</dbReference>
<evidence type="ECO:0000256" key="7">
    <source>
        <dbReference type="ARBA" id="ARBA00022723"/>
    </source>
</evidence>
<dbReference type="OrthoDB" id="2789670at2759"/>
<dbReference type="AlphaFoldDB" id="A0A4C2A382"/>
<gene>
    <name evidence="19" type="primary">CYP6B2</name>
    <name evidence="19" type="ORF">EVAR_67425_1</name>
</gene>
<dbReference type="InterPro" id="IPR001128">
    <property type="entry name" value="Cyt_P450"/>
</dbReference>
<dbReference type="InterPro" id="IPR050476">
    <property type="entry name" value="Insect_CytP450_Detox"/>
</dbReference>
<evidence type="ECO:0000256" key="15">
    <source>
        <dbReference type="PIRSR" id="PIRSR602401-1"/>
    </source>
</evidence>
<dbReference type="STRING" id="151549.A0A4C2A382"/>
<name>A0A4C2A382_EUMVA</name>
<comment type="cofactor">
    <cofactor evidence="1 15">
        <name>heme</name>
        <dbReference type="ChEBI" id="CHEBI:30413"/>
    </cofactor>
</comment>
<keyword evidence="17" id="KW-1133">Transmembrane helix</keyword>
<evidence type="ECO:0000256" key="13">
    <source>
        <dbReference type="ARBA" id="ARBA00023136"/>
    </source>
</evidence>
<evidence type="ECO:0000256" key="5">
    <source>
        <dbReference type="ARBA" id="ARBA00012109"/>
    </source>
</evidence>
<dbReference type="InterPro" id="IPR002401">
    <property type="entry name" value="Cyt_P450_E_grp-I"/>
</dbReference>
<evidence type="ECO:0000313" key="20">
    <source>
        <dbReference type="Proteomes" id="UP000299102"/>
    </source>
</evidence>
<evidence type="ECO:0000313" key="19">
    <source>
        <dbReference type="EMBL" id="GBP95421.1"/>
    </source>
</evidence>
<keyword evidence="13 17" id="KW-0472">Membrane</keyword>
<feature type="chain" id="PRO_5020026729" description="unspecific monooxygenase" evidence="18">
    <location>
        <begin position="17"/>
        <end position="613"/>
    </location>
</feature>
<dbReference type="EC" id="1.14.14.1" evidence="5"/>
<keyword evidence="8" id="KW-0256">Endoplasmic reticulum</keyword>
<evidence type="ECO:0000256" key="12">
    <source>
        <dbReference type="ARBA" id="ARBA00023033"/>
    </source>
</evidence>
<accession>A0A4C2A382</accession>
<sequence>MTKLFLLFSYISVTAGRKRQCASSAQKYVNMNYYVVSVFLIIAYTIYFWLKKKYSYWSDKGVPGPSPLPAVGNFGEVFAQKKSPGQLVAHFYRQYPDAKYIGVYQGTRPILILRDPELVKHVMIKDFSHFQDRGVSLSNGEIEKNLFALEGNAWRVLRHRLTPIFTTGKLKTMVPLILKSMDKLLDYTDKIVEKNVDHEIRSLASKYTLDAIGSCAFGVEMDAFSEEENVYRKVANRIFTIDLETRVYQFINALFPGIIKKLGLKLKRGNLHEFFLIMVNQILKERMGKPKIRKDFMDFMIELKEEGHITRKGDDSTAELDITDVIMAAQAFVFYAAGFETSSATMSFLIHEISHNYDIQDRLYKEISTAINKHGGITYEALNDMPYLEMVLDETLRKYPVVGVLLRKCGAEYRLPDTKIILRKGDLVMISAYGLHYDPKYYPNPEEFNPERFSPENKSKLPSCVYLPFGDGPRNCIGMRFAKVQSMIGIAGFLNKFKVETSPKAKKVLEIDPKSITLMSKDGNSVATLLSYKHKSTMPKFYTAKSVDHASRNSQDNVVKHKLLNKEKLPNSFWTKGCHVKERLMAAPRSFSAASQTGRHFPTIRSWRLENIY</sequence>
<evidence type="ECO:0000256" key="3">
    <source>
        <dbReference type="ARBA" id="ARBA00004406"/>
    </source>
</evidence>
<evidence type="ECO:0000256" key="11">
    <source>
        <dbReference type="ARBA" id="ARBA00023004"/>
    </source>
</evidence>
<dbReference type="SUPFAM" id="SSF48264">
    <property type="entry name" value="Cytochrome P450"/>
    <property type="match status" value="1"/>
</dbReference>
<comment type="similarity">
    <text evidence="4 16">Belongs to the cytochrome P450 family.</text>
</comment>
<keyword evidence="6 15" id="KW-0349">Heme</keyword>
<feature type="transmembrane region" description="Helical" evidence="17">
    <location>
        <begin position="31"/>
        <end position="50"/>
    </location>
</feature>
<keyword evidence="17" id="KW-0812">Transmembrane</keyword>
<evidence type="ECO:0000256" key="10">
    <source>
        <dbReference type="ARBA" id="ARBA00023002"/>
    </source>
</evidence>
<comment type="subcellular location">
    <subcellularLocation>
        <location evidence="3">Endoplasmic reticulum membrane</location>
        <topology evidence="3">Peripheral membrane protein</topology>
    </subcellularLocation>
    <subcellularLocation>
        <location evidence="2">Microsome membrane</location>
        <topology evidence="2">Peripheral membrane protein</topology>
    </subcellularLocation>
</comment>
<evidence type="ECO:0000256" key="4">
    <source>
        <dbReference type="ARBA" id="ARBA00010617"/>
    </source>
</evidence>
<evidence type="ECO:0000256" key="9">
    <source>
        <dbReference type="ARBA" id="ARBA00022848"/>
    </source>
</evidence>
<reference evidence="19 20" key="1">
    <citation type="journal article" date="2019" name="Commun. Biol.">
        <title>The bagworm genome reveals a unique fibroin gene that provides high tensile strength.</title>
        <authorList>
            <person name="Kono N."/>
            <person name="Nakamura H."/>
            <person name="Ohtoshi R."/>
            <person name="Tomita M."/>
            <person name="Numata K."/>
            <person name="Arakawa K."/>
        </authorList>
    </citation>
    <scope>NUCLEOTIDE SEQUENCE [LARGE SCALE GENOMIC DNA]</scope>
</reference>
<evidence type="ECO:0000256" key="17">
    <source>
        <dbReference type="SAM" id="Phobius"/>
    </source>
</evidence>
<dbReference type="GO" id="GO:0005789">
    <property type="term" value="C:endoplasmic reticulum membrane"/>
    <property type="evidence" value="ECO:0007669"/>
    <property type="project" value="UniProtKB-SubCell"/>
</dbReference>
<keyword evidence="12 16" id="KW-0503">Monooxygenase</keyword>
<protein>
    <recommendedName>
        <fullName evidence="5">unspecific monooxygenase</fullName>
        <ecNumber evidence="5">1.14.14.1</ecNumber>
    </recommendedName>
</protein>
<dbReference type="Pfam" id="PF00067">
    <property type="entry name" value="p450"/>
    <property type="match status" value="1"/>
</dbReference>
<dbReference type="PANTHER" id="PTHR24292:SF54">
    <property type="entry name" value="CYP9F3-RELATED"/>
    <property type="match status" value="1"/>
</dbReference>
<dbReference type="GO" id="GO:0016712">
    <property type="term" value="F:oxidoreductase activity, acting on paired donors, with incorporation or reduction of molecular oxygen, reduced flavin or flavoprotein as one donor, and incorporation of one atom of oxygen"/>
    <property type="evidence" value="ECO:0007669"/>
    <property type="project" value="UniProtKB-EC"/>
</dbReference>
<organism evidence="19 20">
    <name type="scientific">Eumeta variegata</name>
    <name type="common">Bagworm moth</name>
    <name type="synonym">Eumeta japonica</name>
    <dbReference type="NCBI Taxonomy" id="151549"/>
    <lineage>
        <taxon>Eukaryota</taxon>
        <taxon>Metazoa</taxon>
        <taxon>Ecdysozoa</taxon>
        <taxon>Arthropoda</taxon>
        <taxon>Hexapoda</taxon>
        <taxon>Insecta</taxon>
        <taxon>Pterygota</taxon>
        <taxon>Neoptera</taxon>
        <taxon>Endopterygota</taxon>
        <taxon>Lepidoptera</taxon>
        <taxon>Glossata</taxon>
        <taxon>Ditrysia</taxon>
        <taxon>Tineoidea</taxon>
        <taxon>Psychidae</taxon>
        <taxon>Oiketicinae</taxon>
        <taxon>Eumeta</taxon>
    </lineage>
</organism>
<evidence type="ECO:0000256" key="8">
    <source>
        <dbReference type="ARBA" id="ARBA00022824"/>
    </source>
</evidence>
<comment type="caution">
    <text evidence="19">The sequence shown here is derived from an EMBL/GenBank/DDBJ whole genome shotgun (WGS) entry which is preliminary data.</text>
</comment>
<dbReference type="EMBL" id="BGZK01002627">
    <property type="protein sequence ID" value="GBP95421.1"/>
    <property type="molecule type" value="Genomic_DNA"/>
</dbReference>